<gene>
    <name evidence="8" type="primary">purQ</name>
    <name evidence="9" type="ORF">Nkreftii_001006</name>
</gene>
<evidence type="ECO:0000256" key="4">
    <source>
        <dbReference type="ARBA" id="ARBA00022755"/>
    </source>
</evidence>
<dbReference type="SUPFAM" id="SSF52317">
    <property type="entry name" value="Class I glutamine amidotransferase-like"/>
    <property type="match status" value="1"/>
</dbReference>
<keyword evidence="5 8" id="KW-0378">Hydrolase</keyword>
<evidence type="ECO:0000313" key="9">
    <source>
        <dbReference type="EMBL" id="QPD03232.1"/>
    </source>
</evidence>
<dbReference type="PANTHER" id="PTHR47552:SF1">
    <property type="entry name" value="PHOSPHORIBOSYLFORMYLGLYCINAMIDINE SYNTHASE SUBUNIT PURQ"/>
    <property type="match status" value="1"/>
</dbReference>
<dbReference type="NCBIfam" id="TIGR01737">
    <property type="entry name" value="FGAM_synth_I"/>
    <property type="match status" value="1"/>
</dbReference>
<feature type="active site" evidence="8">
    <location>
        <position position="205"/>
    </location>
</feature>
<dbReference type="GO" id="GO:0004642">
    <property type="term" value="F:phosphoribosylformylglycinamidine synthase activity"/>
    <property type="evidence" value="ECO:0007669"/>
    <property type="project" value="UniProtKB-UniRule"/>
</dbReference>
<keyword evidence="1 8" id="KW-0963">Cytoplasm</keyword>
<sequence length="237" mass="25361">MNIGVVVFPGSNCDHDCQYVFRDVLGQDVSMVWHKESSLAGLNAVILPGGFSYGDYLRTGAIARFSPVMQAVKRFAADGGLVLGICNGFQILLEAGLLPGAMLRNTSLHFICRETYVKVENASTPFTNTCKPGQVLKIPIAHADGNYYTDPVTLAGLQANAQIIFRYCTVDGVVMPGACPNGSLDNIAGIRNAEGNVLGLMPHPERCAEAMMGNDDGRAIFLSMIASCERKQSAGVR</sequence>
<organism evidence="9 10">
    <name type="scientific">Candidatus Nitrospira kreftii</name>
    <dbReference type="NCBI Taxonomy" id="2652173"/>
    <lineage>
        <taxon>Bacteria</taxon>
        <taxon>Pseudomonadati</taxon>
        <taxon>Nitrospirota</taxon>
        <taxon>Nitrospiria</taxon>
        <taxon>Nitrospirales</taxon>
        <taxon>Nitrospiraceae</taxon>
        <taxon>Nitrospira</taxon>
    </lineage>
</organism>
<dbReference type="InterPro" id="IPR029062">
    <property type="entry name" value="Class_I_gatase-like"/>
</dbReference>
<evidence type="ECO:0000256" key="7">
    <source>
        <dbReference type="ARBA" id="ARBA00022962"/>
    </source>
</evidence>
<dbReference type="GO" id="GO:0006189">
    <property type="term" value="P:'de novo' IMP biosynthetic process"/>
    <property type="evidence" value="ECO:0007669"/>
    <property type="project" value="UniProtKB-UniRule"/>
</dbReference>
<comment type="pathway">
    <text evidence="8">Purine metabolism; IMP biosynthesis via de novo pathway; 5-amino-1-(5-phospho-D-ribosyl)imidazole from N(2)-formyl-N(1)-(5-phospho-D-ribosyl)glycinamide: step 1/2.</text>
</comment>
<evidence type="ECO:0000256" key="6">
    <source>
        <dbReference type="ARBA" id="ARBA00022840"/>
    </source>
</evidence>
<dbReference type="AlphaFoldDB" id="A0A7S8FCG5"/>
<protein>
    <recommendedName>
        <fullName evidence="8">Phosphoribosylformylglycinamidine synthase subunit PurQ</fullName>
        <shortName evidence="8">FGAM synthase</shortName>
        <ecNumber evidence="8">6.3.5.3</ecNumber>
    </recommendedName>
    <alternativeName>
        <fullName evidence="8">Formylglycinamide ribonucleotide amidotransferase subunit I</fullName>
        <shortName evidence="8">FGAR amidotransferase I</shortName>
        <shortName evidence="8">FGAR-AT I</shortName>
    </alternativeName>
    <alternativeName>
        <fullName evidence="8">Glutaminase PurQ</fullName>
        <ecNumber evidence="8">3.5.1.2</ecNumber>
    </alternativeName>
    <alternativeName>
        <fullName evidence="8">Phosphoribosylformylglycinamidine synthase subunit I</fullName>
    </alternativeName>
</protein>
<evidence type="ECO:0000313" key="10">
    <source>
        <dbReference type="Proteomes" id="UP000593737"/>
    </source>
</evidence>
<dbReference type="KEGG" id="nkf:Nkreftii_001006"/>
<proteinExistence type="inferred from homology"/>
<comment type="function">
    <text evidence="8">Part of the phosphoribosylformylglycinamidine synthase complex involved in the purines biosynthetic pathway. Catalyzes the ATP-dependent conversion of formylglycinamide ribonucleotide (FGAR) and glutamine to yield formylglycinamidine ribonucleotide (FGAM) and glutamate. The FGAM synthase complex is composed of three subunits. PurQ produces an ammonia molecule by converting glutamine to glutamate. PurL transfers the ammonia molecule to FGAR to form FGAM in an ATP-dependent manner. PurS interacts with PurQ and PurL and is thought to assist in the transfer of the ammonia molecule from PurQ to PurL.</text>
</comment>
<evidence type="ECO:0000256" key="1">
    <source>
        <dbReference type="ARBA" id="ARBA00022490"/>
    </source>
</evidence>
<dbReference type="PIRSF" id="PIRSF001586">
    <property type="entry name" value="FGAM_synth_I"/>
    <property type="match status" value="1"/>
</dbReference>
<feature type="active site" evidence="8">
    <location>
        <position position="203"/>
    </location>
</feature>
<dbReference type="PANTHER" id="PTHR47552">
    <property type="entry name" value="PHOSPHORIBOSYLFORMYLGLYCINAMIDINE SYNTHASE SUBUNIT PURQ"/>
    <property type="match status" value="1"/>
</dbReference>
<keyword evidence="4 8" id="KW-0658">Purine biosynthesis</keyword>
<dbReference type="PROSITE" id="PS51273">
    <property type="entry name" value="GATASE_TYPE_1"/>
    <property type="match status" value="1"/>
</dbReference>
<evidence type="ECO:0000256" key="3">
    <source>
        <dbReference type="ARBA" id="ARBA00022741"/>
    </source>
</evidence>
<feature type="active site" description="Nucleophile" evidence="8">
    <location>
        <position position="86"/>
    </location>
</feature>
<keyword evidence="3 8" id="KW-0547">Nucleotide-binding</keyword>
<dbReference type="HAMAP" id="MF_00421">
    <property type="entry name" value="PurQ"/>
    <property type="match status" value="1"/>
</dbReference>
<name>A0A7S8FCG5_9BACT</name>
<dbReference type="SMART" id="SM01211">
    <property type="entry name" value="GATase_5"/>
    <property type="match status" value="1"/>
</dbReference>
<dbReference type="CDD" id="cd01740">
    <property type="entry name" value="GATase1_FGAR_AT"/>
    <property type="match status" value="1"/>
</dbReference>
<dbReference type="EC" id="3.5.1.2" evidence="8"/>
<evidence type="ECO:0000256" key="5">
    <source>
        <dbReference type="ARBA" id="ARBA00022801"/>
    </source>
</evidence>
<dbReference type="Pfam" id="PF13507">
    <property type="entry name" value="GATase_5"/>
    <property type="match status" value="1"/>
</dbReference>
<keyword evidence="2 8" id="KW-0436">Ligase</keyword>
<dbReference type="InterPro" id="IPR010075">
    <property type="entry name" value="PRibForGlyAmidine_synth_PurQ"/>
</dbReference>
<accession>A0A7S8FCG5</accession>
<dbReference type="UniPathway" id="UPA00074">
    <property type="reaction ID" value="UER00128"/>
</dbReference>
<evidence type="ECO:0000256" key="2">
    <source>
        <dbReference type="ARBA" id="ARBA00022598"/>
    </source>
</evidence>
<comment type="catalytic activity">
    <reaction evidence="8">
        <text>N(2)-formyl-N(1)-(5-phospho-beta-D-ribosyl)glycinamide + L-glutamine + ATP + H2O = 2-formamido-N(1)-(5-O-phospho-beta-D-ribosyl)acetamidine + L-glutamate + ADP + phosphate + H(+)</text>
        <dbReference type="Rhea" id="RHEA:17129"/>
        <dbReference type="ChEBI" id="CHEBI:15377"/>
        <dbReference type="ChEBI" id="CHEBI:15378"/>
        <dbReference type="ChEBI" id="CHEBI:29985"/>
        <dbReference type="ChEBI" id="CHEBI:30616"/>
        <dbReference type="ChEBI" id="CHEBI:43474"/>
        <dbReference type="ChEBI" id="CHEBI:58359"/>
        <dbReference type="ChEBI" id="CHEBI:147286"/>
        <dbReference type="ChEBI" id="CHEBI:147287"/>
        <dbReference type="ChEBI" id="CHEBI:456216"/>
        <dbReference type="EC" id="6.3.5.3"/>
    </reaction>
</comment>
<dbReference type="Gene3D" id="3.40.50.880">
    <property type="match status" value="1"/>
</dbReference>
<dbReference type="EC" id="6.3.5.3" evidence="8"/>
<comment type="subcellular location">
    <subcellularLocation>
        <location evidence="8">Cytoplasm</location>
    </subcellularLocation>
</comment>
<keyword evidence="6 8" id="KW-0067">ATP-binding</keyword>
<evidence type="ECO:0000256" key="8">
    <source>
        <dbReference type="HAMAP-Rule" id="MF_00421"/>
    </source>
</evidence>
<dbReference type="Proteomes" id="UP000593737">
    <property type="component" value="Chromosome"/>
</dbReference>
<dbReference type="GO" id="GO:0005524">
    <property type="term" value="F:ATP binding"/>
    <property type="evidence" value="ECO:0007669"/>
    <property type="project" value="UniProtKB-KW"/>
</dbReference>
<dbReference type="GO" id="GO:0004359">
    <property type="term" value="F:glutaminase activity"/>
    <property type="evidence" value="ECO:0007669"/>
    <property type="project" value="UniProtKB-EC"/>
</dbReference>
<dbReference type="GO" id="GO:0005737">
    <property type="term" value="C:cytoplasm"/>
    <property type="evidence" value="ECO:0007669"/>
    <property type="project" value="UniProtKB-SubCell"/>
</dbReference>
<comment type="catalytic activity">
    <reaction evidence="8">
        <text>L-glutamine + H2O = L-glutamate + NH4(+)</text>
        <dbReference type="Rhea" id="RHEA:15889"/>
        <dbReference type="ChEBI" id="CHEBI:15377"/>
        <dbReference type="ChEBI" id="CHEBI:28938"/>
        <dbReference type="ChEBI" id="CHEBI:29985"/>
        <dbReference type="ChEBI" id="CHEBI:58359"/>
        <dbReference type="EC" id="3.5.1.2"/>
    </reaction>
</comment>
<dbReference type="NCBIfam" id="NF002957">
    <property type="entry name" value="PRK03619.1"/>
    <property type="match status" value="1"/>
</dbReference>
<reference evidence="9 10" key="1">
    <citation type="journal article" date="2020" name="ISME J.">
        <title>Enrichment and physiological characterization of a novel comammox Nitrospira indicates ammonium inhibition of complete nitrification.</title>
        <authorList>
            <person name="Sakoula D."/>
            <person name="Koch H."/>
            <person name="Frank J."/>
            <person name="Jetten M.S.M."/>
            <person name="van Kessel M.A.H.J."/>
            <person name="Lucker S."/>
        </authorList>
    </citation>
    <scope>NUCLEOTIDE SEQUENCE [LARGE SCALE GENOMIC DNA]</scope>
    <source>
        <strain evidence="9">Comreactor17</strain>
    </source>
</reference>
<keyword evidence="7 8" id="KW-0315">Glutamine amidotransferase</keyword>
<dbReference type="EMBL" id="CP047423">
    <property type="protein sequence ID" value="QPD03232.1"/>
    <property type="molecule type" value="Genomic_DNA"/>
</dbReference>
<comment type="subunit">
    <text evidence="8">Part of the FGAM synthase complex composed of 1 PurL, 1 PurQ and 2 PurS subunits.</text>
</comment>